<organism evidence="3 4">
    <name type="scientific">Rhizopogon vinicolor AM-OR11-026</name>
    <dbReference type="NCBI Taxonomy" id="1314800"/>
    <lineage>
        <taxon>Eukaryota</taxon>
        <taxon>Fungi</taxon>
        <taxon>Dikarya</taxon>
        <taxon>Basidiomycota</taxon>
        <taxon>Agaricomycotina</taxon>
        <taxon>Agaricomycetes</taxon>
        <taxon>Agaricomycetidae</taxon>
        <taxon>Boletales</taxon>
        <taxon>Suillineae</taxon>
        <taxon>Rhizopogonaceae</taxon>
        <taxon>Rhizopogon</taxon>
    </lineage>
</organism>
<feature type="domain" description="G" evidence="2">
    <location>
        <begin position="485"/>
        <end position="577"/>
    </location>
</feature>
<dbReference type="InterPro" id="IPR027417">
    <property type="entry name" value="P-loop_NTPase"/>
</dbReference>
<dbReference type="Gene3D" id="3.40.50.300">
    <property type="entry name" value="P-loop containing nucleotide triphosphate hydrolases"/>
    <property type="match status" value="1"/>
</dbReference>
<dbReference type="InParanoid" id="A0A1B7MYG7"/>
<keyword evidence="4" id="KW-1185">Reference proteome</keyword>
<dbReference type="SUPFAM" id="SSF52540">
    <property type="entry name" value="P-loop containing nucleoside triphosphate hydrolases"/>
    <property type="match status" value="1"/>
</dbReference>
<evidence type="ECO:0000313" key="3">
    <source>
        <dbReference type="EMBL" id="OAX37654.1"/>
    </source>
</evidence>
<proteinExistence type="predicted"/>
<dbReference type="OrthoDB" id="3598281at2759"/>
<dbReference type="Proteomes" id="UP000092154">
    <property type="component" value="Unassembled WGS sequence"/>
</dbReference>
<feature type="compositionally biased region" description="Polar residues" evidence="1">
    <location>
        <begin position="429"/>
        <end position="439"/>
    </location>
</feature>
<dbReference type="Gene3D" id="1.25.40.10">
    <property type="entry name" value="Tetratricopeptide repeat domain"/>
    <property type="match status" value="1"/>
</dbReference>
<gene>
    <name evidence="3" type="ORF">K503DRAFT_220093</name>
</gene>
<dbReference type="InterPro" id="IPR011990">
    <property type="entry name" value="TPR-like_helical_dom_sf"/>
</dbReference>
<dbReference type="InterPro" id="IPR006073">
    <property type="entry name" value="GTP-bd"/>
</dbReference>
<evidence type="ECO:0000313" key="4">
    <source>
        <dbReference type="Proteomes" id="UP000092154"/>
    </source>
</evidence>
<dbReference type="Pfam" id="PF01926">
    <property type="entry name" value="MMR_HSR1"/>
    <property type="match status" value="1"/>
</dbReference>
<feature type="region of interest" description="Disordered" evidence="1">
    <location>
        <begin position="422"/>
        <end position="478"/>
    </location>
</feature>
<evidence type="ECO:0000256" key="1">
    <source>
        <dbReference type="SAM" id="MobiDB-lite"/>
    </source>
</evidence>
<name>A0A1B7MYG7_9AGAM</name>
<dbReference type="EMBL" id="KV448339">
    <property type="protein sequence ID" value="OAX37654.1"/>
    <property type="molecule type" value="Genomic_DNA"/>
</dbReference>
<dbReference type="CDD" id="cd00882">
    <property type="entry name" value="Ras_like_GTPase"/>
    <property type="match status" value="1"/>
</dbReference>
<sequence length="850" mass="94837">MPAGLYVSVSTAYGQWSTTIKTVVIDSSIPWNESLVIQGRPLRFFQWSMPIFYSTPKVVHLEIRASFETVMLGRGELVGIVETTLEELLIHGKQFELPLSAVKTRPPSLLLRAQRIKLSGPHAACGIQHSEIDVTTDAAHEAYTLYRESNHRNDLDIALERFQTVLDHCPPGNPHRAAALSNIAHAILYGFTNGVGTDMDYVISLFRSALELRPPGNPDHLLCTFDLCKALHQRHLHLQKGADLREVVKLYLYLLPLCAEGSYLQLCVIEECNALRRNPSDESISLRRIVPDLCQQHRQHHARSLNRLAGDLYARFEQSGDVGHINEAVDLSREALAVCPSDGERSFFLSVLSYTLKLRFHHLRNPDDINECISLNREALVLRPVGHPAREKTLNNLAKALKARYDQYGEIADLEEAKHLSRATHDLRSGNSGTPLPQSEHSEEYVDLGRGQLTSTPEHKEGQRQQPPPESLMSDHQTRPRARNIVIFGEAGSGKSSVINAIAQNQVAATSSSAAGCTFRYEQHEIEISGESFVLFDTVGLNEGTAGTVPAAEAEESLKSFLRELTSPKSDGIGLLVYCVRSVRVSRALLRNYNLFYSAICRKKVPIVVVVTGLENQEPTMDSWWDTNGVVFKNPDIPDSREVLRGLILNNRSEWTADDSWFKLSFADVRNMISGKWNGERSSPSTVIICDRPQEEVQLAHGIYGAVETCFVRIGGVKYQVHSVPEPESPIPTSSVDADLLIYYTSADEKFAAHRRFSTFCAAYRGNMVPVIVVVKGLNDSKAAQEWVERYLTRNGAGRQFSTFYPAGGVRDLNVEQELRELIQQSCLIRSAEKGDGMHKSIANLLGRWL</sequence>
<dbReference type="AlphaFoldDB" id="A0A1B7MYG7"/>
<dbReference type="GO" id="GO:0005525">
    <property type="term" value="F:GTP binding"/>
    <property type="evidence" value="ECO:0007669"/>
    <property type="project" value="InterPro"/>
</dbReference>
<protein>
    <recommendedName>
        <fullName evidence="2">G domain-containing protein</fullName>
    </recommendedName>
</protein>
<accession>A0A1B7MYG7</accession>
<evidence type="ECO:0000259" key="2">
    <source>
        <dbReference type="Pfam" id="PF01926"/>
    </source>
</evidence>
<reference evidence="3 4" key="1">
    <citation type="submission" date="2016-06" db="EMBL/GenBank/DDBJ databases">
        <title>Comparative genomics of the ectomycorrhizal sister species Rhizopogon vinicolor and Rhizopogon vesiculosus (Basidiomycota: Boletales) reveals a divergence of the mating type B locus.</title>
        <authorList>
            <consortium name="DOE Joint Genome Institute"/>
            <person name="Mujic A.B."/>
            <person name="Kuo A."/>
            <person name="Tritt A."/>
            <person name="Lipzen A."/>
            <person name="Chen C."/>
            <person name="Johnson J."/>
            <person name="Sharma A."/>
            <person name="Barry K."/>
            <person name="Grigoriev I.V."/>
            <person name="Spatafora J.W."/>
        </authorList>
    </citation>
    <scope>NUCLEOTIDE SEQUENCE [LARGE SCALE GENOMIC DNA]</scope>
    <source>
        <strain evidence="3 4">AM-OR11-026</strain>
    </source>
</reference>